<dbReference type="Proteomes" id="UP001241377">
    <property type="component" value="Unassembled WGS sequence"/>
</dbReference>
<dbReference type="EMBL" id="JASBWR010000018">
    <property type="protein sequence ID" value="KAJ9109461.1"/>
    <property type="molecule type" value="Genomic_DNA"/>
</dbReference>
<comment type="caution">
    <text evidence="1">The sequence shown here is derived from an EMBL/GenBank/DDBJ whole genome shotgun (WGS) entry which is preliminary data.</text>
</comment>
<protein>
    <submittedName>
        <fullName evidence="1">Uncharacterized protein</fullName>
    </submittedName>
</protein>
<keyword evidence="2" id="KW-1185">Reference proteome</keyword>
<evidence type="ECO:0000313" key="2">
    <source>
        <dbReference type="Proteomes" id="UP001241377"/>
    </source>
</evidence>
<gene>
    <name evidence="1" type="ORF">QFC19_002214</name>
</gene>
<name>A0ACC2WDH6_9TREE</name>
<organism evidence="1 2">
    <name type="scientific">Naganishia cerealis</name>
    <dbReference type="NCBI Taxonomy" id="610337"/>
    <lineage>
        <taxon>Eukaryota</taxon>
        <taxon>Fungi</taxon>
        <taxon>Dikarya</taxon>
        <taxon>Basidiomycota</taxon>
        <taxon>Agaricomycotina</taxon>
        <taxon>Tremellomycetes</taxon>
        <taxon>Filobasidiales</taxon>
        <taxon>Filobasidiaceae</taxon>
        <taxon>Naganishia</taxon>
    </lineage>
</organism>
<evidence type="ECO:0000313" key="1">
    <source>
        <dbReference type="EMBL" id="KAJ9109461.1"/>
    </source>
</evidence>
<accession>A0ACC2WDH6</accession>
<sequence length="929" mass="107408">MSKRTRDDFDDPIHAEADSKKQHIDPVDELISNVCKDIRRMGENANLATQVEDINYISNPIVAEFEKIDKLRTAVLSTIYAVVLEQPQKIPALSQLVLICNAKNFLVAKYVIEFFHTRTQEMLDKMVAPVDFESESDTSEDTGTINKLKTTLRFLACISPIIENNGVVSMFKTLMELAVNLQTSEDTRNGAAEQIYYSVLIALPYLLCNDTSSEMMEQCNGLVEQASLFPIRESDASIDILSPFDPKLSNFKESLPYVPKKITNLILPALLDLQGEDKKWSKLIGHLFLSFNPLVDPILKDALSANTISNDLVKHNLPQFSIPSVDALHDHKPTGLIDELWYHHPRLLFQVYNNTLGLETVPPIESFFGLFFKDLAFDILTNLSFNKDEASIQLSILDLYFSKDLFAPPGSSIDQLKLIQKDNEEGVNNPPLSTWKIEDIAVESILTMIFQLPRSLHHEIYYYTVLIACCRESPESIAPVFGRAIRYFYNHLETLDYELKIRFLDWMTIQISNFDYSWKWDEWVDDSVRLRNLKHHPKRNFIKNLIAKEIRLSNKNRIKESFVAVNPDPDATDRFVLLEEFYKYLNLSLVDNPNEYIASYDSKLYGNDEEISGILKELQVEALDKISQKSLVSAQDEVQFYFGNNRLPLHEISNKVYEFLVAQWKPNEDLLDIYQELQDNLSSHPAIDAETFTVNVFLQTYAYLGSRSIYSVVSLISRDKLKLKYLLGAPIDDKDYVPGSTFRFEERNLTQEQIDKRQNLAIDSIFRLWVNQSQMAFLLLEYLIEYKILQPIYLVGKCLSLETNLVIDNVACMESINRILESSYTTDRDEFNVLYQYLLERIIQNLSLLAEGNNDEIKITTEFSDEEADDLEKMNVIDKQWLFYEYTGLLKSYLRKYYEESTVTQQIQDLTNEPAKQQIMTWIEELSRK</sequence>
<proteinExistence type="predicted"/>
<reference evidence="1" key="1">
    <citation type="submission" date="2023-04" db="EMBL/GenBank/DDBJ databases">
        <title>Draft Genome sequencing of Naganishia species isolated from polar environments using Oxford Nanopore Technology.</title>
        <authorList>
            <person name="Leo P."/>
            <person name="Venkateswaran K."/>
        </authorList>
    </citation>
    <scope>NUCLEOTIDE SEQUENCE</scope>
    <source>
        <strain evidence="1">MNA-CCFEE 5261</strain>
    </source>
</reference>